<gene>
    <name evidence="1" type="ORF">CR513_39092</name>
</gene>
<dbReference type="EMBL" id="QJKJ01008244">
    <property type="protein sequence ID" value="RDX80369.1"/>
    <property type="molecule type" value="Genomic_DNA"/>
</dbReference>
<dbReference type="AlphaFoldDB" id="A0A371FPV9"/>
<dbReference type="OrthoDB" id="1411639at2759"/>
<evidence type="ECO:0000313" key="2">
    <source>
        <dbReference type="Proteomes" id="UP000257109"/>
    </source>
</evidence>
<name>A0A371FPV9_MUCPR</name>
<keyword evidence="2" id="KW-1185">Reference proteome</keyword>
<sequence>MLSINLCMTPVTDTFRLCMIIHSRRSTSSYLFLGGNLVNGEIKRKVWLLGLRIDIILNDLKVKYESHIKLFCDNNSIISIARNRV</sequence>
<proteinExistence type="predicted"/>
<evidence type="ECO:0000313" key="1">
    <source>
        <dbReference type="EMBL" id="RDX80369.1"/>
    </source>
</evidence>
<feature type="non-terminal residue" evidence="1">
    <location>
        <position position="1"/>
    </location>
</feature>
<reference evidence="1" key="1">
    <citation type="submission" date="2018-05" db="EMBL/GenBank/DDBJ databases">
        <title>Draft genome of Mucuna pruriens seed.</title>
        <authorList>
            <person name="Nnadi N.E."/>
            <person name="Vos R."/>
            <person name="Hasami M.H."/>
            <person name="Devisetty U.K."/>
            <person name="Aguiy J.C."/>
        </authorList>
    </citation>
    <scope>NUCLEOTIDE SEQUENCE [LARGE SCALE GENOMIC DNA]</scope>
    <source>
        <strain evidence="1">JCA_2017</strain>
    </source>
</reference>
<evidence type="ECO:0008006" key="3">
    <source>
        <dbReference type="Google" id="ProtNLM"/>
    </source>
</evidence>
<accession>A0A371FPV9</accession>
<organism evidence="1 2">
    <name type="scientific">Mucuna pruriens</name>
    <name type="common">Velvet bean</name>
    <name type="synonym">Dolichos pruriens</name>
    <dbReference type="NCBI Taxonomy" id="157652"/>
    <lineage>
        <taxon>Eukaryota</taxon>
        <taxon>Viridiplantae</taxon>
        <taxon>Streptophyta</taxon>
        <taxon>Embryophyta</taxon>
        <taxon>Tracheophyta</taxon>
        <taxon>Spermatophyta</taxon>
        <taxon>Magnoliopsida</taxon>
        <taxon>eudicotyledons</taxon>
        <taxon>Gunneridae</taxon>
        <taxon>Pentapetalae</taxon>
        <taxon>rosids</taxon>
        <taxon>fabids</taxon>
        <taxon>Fabales</taxon>
        <taxon>Fabaceae</taxon>
        <taxon>Papilionoideae</taxon>
        <taxon>50 kb inversion clade</taxon>
        <taxon>NPAAA clade</taxon>
        <taxon>indigoferoid/millettioid clade</taxon>
        <taxon>Phaseoleae</taxon>
        <taxon>Mucuna</taxon>
    </lineage>
</organism>
<dbReference type="Proteomes" id="UP000257109">
    <property type="component" value="Unassembled WGS sequence"/>
</dbReference>
<comment type="caution">
    <text evidence="1">The sequence shown here is derived from an EMBL/GenBank/DDBJ whole genome shotgun (WGS) entry which is preliminary data.</text>
</comment>
<protein>
    <recommendedName>
        <fullName evidence="3">Copia protein</fullName>
    </recommendedName>
</protein>